<dbReference type="EMBL" id="BJYX01000001">
    <property type="protein sequence ID" value="GEO28553.1"/>
    <property type="molecule type" value="Genomic_DNA"/>
</dbReference>
<dbReference type="GO" id="GO:0004175">
    <property type="term" value="F:endopeptidase activity"/>
    <property type="evidence" value="ECO:0007669"/>
    <property type="project" value="UniProtKB-ARBA"/>
</dbReference>
<dbReference type="InterPro" id="IPR003675">
    <property type="entry name" value="Rce1/LyrA-like_dom"/>
</dbReference>
<keyword evidence="1" id="KW-0812">Transmembrane</keyword>
<dbReference type="RefSeq" id="WP_147062740.1">
    <property type="nucleotide sequence ID" value="NZ_BAAARO010000025.1"/>
</dbReference>
<accession>A0A512CWF9</accession>
<sequence>MRGPVAELRAFVNAALIEKVDRDHHDPDDVFRRRQVVVAVTFVVGSAVLAWALRITPGDPRFYVATLALAAVWLVGALLSGPLHAGWGHTRRGEPARPIVQSLVLGVLLLLVFLVGALVVARIPVLRQPVDQLLDHARFGAFAAVLAITFVNGVVEELYFRGALYAALPRHQVTLTTLLYALTTVGSGIPLLVLAAAVIGLVTALQRRVTGGFLGPIITHVVWSTGMLILLPPALELTR</sequence>
<dbReference type="GO" id="GO:0080120">
    <property type="term" value="P:CAAX-box protein maturation"/>
    <property type="evidence" value="ECO:0007669"/>
    <property type="project" value="UniProtKB-ARBA"/>
</dbReference>
<organism evidence="3 4">
    <name type="scientific">Terrabacter aerolatus</name>
    <dbReference type="NCBI Taxonomy" id="422442"/>
    <lineage>
        <taxon>Bacteria</taxon>
        <taxon>Bacillati</taxon>
        <taxon>Actinomycetota</taxon>
        <taxon>Actinomycetes</taxon>
        <taxon>Micrococcales</taxon>
        <taxon>Intrasporangiaceae</taxon>
        <taxon>Terrabacter</taxon>
    </lineage>
</organism>
<name>A0A512CWF9_9MICO</name>
<protein>
    <submittedName>
        <fullName evidence="3">Abortive infection protein</fullName>
    </submittedName>
</protein>
<feature type="transmembrane region" description="Helical" evidence="1">
    <location>
        <begin position="217"/>
        <end position="235"/>
    </location>
</feature>
<dbReference type="Proteomes" id="UP000321534">
    <property type="component" value="Unassembled WGS sequence"/>
</dbReference>
<reference evidence="3 4" key="1">
    <citation type="submission" date="2019-07" db="EMBL/GenBank/DDBJ databases">
        <title>Whole genome shotgun sequence of Terrabacter aerolatus NBRC 106305.</title>
        <authorList>
            <person name="Hosoyama A."/>
            <person name="Uohara A."/>
            <person name="Ohji S."/>
            <person name="Ichikawa N."/>
        </authorList>
    </citation>
    <scope>NUCLEOTIDE SEQUENCE [LARGE SCALE GENOMIC DNA]</scope>
    <source>
        <strain evidence="3 4">NBRC 106305</strain>
    </source>
</reference>
<proteinExistence type="predicted"/>
<evidence type="ECO:0000256" key="1">
    <source>
        <dbReference type="SAM" id="Phobius"/>
    </source>
</evidence>
<feature type="domain" description="CAAX prenyl protease 2/Lysostaphin resistance protein A-like" evidence="2">
    <location>
        <begin position="141"/>
        <end position="224"/>
    </location>
</feature>
<dbReference type="Pfam" id="PF02517">
    <property type="entry name" value="Rce1-like"/>
    <property type="match status" value="1"/>
</dbReference>
<dbReference type="AlphaFoldDB" id="A0A512CWF9"/>
<feature type="transmembrane region" description="Helical" evidence="1">
    <location>
        <begin position="103"/>
        <end position="125"/>
    </location>
</feature>
<keyword evidence="1" id="KW-0472">Membrane</keyword>
<keyword evidence="1" id="KW-1133">Transmembrane helix</keyword>
<feature type="transmembrane region" description="Helical" evidence="1">
    <location>
        <begin position="178"/>
        <end position="205"/>
    </location>
</feature>
<gene>
    <name evidence="3" type="ORF">TAE01_03630</name>
</gene>
<feature type="transmembrane region" description="Helical" evidence="1">
    <location>
        <begin position="137"/>
        <end position="155"/>
    </location>
</feature>
<feature type="transmembrane region" description="Helical" evidence="1">
    <location>
        <begin position="36"/>
        <end position="55"/>
    </location>
</feature>
<feature type="transmembrane region" description="Helical" evidence="1">
    <location>
        <begin position="62"/>
        <end position="83"/>
    </location>
</feature>
<keyword evidence="4" id="KW-1185">Reference proteome</keyword>
<evidence type="ECO:0000259" key="2">
    <source>
        <dbReference type="Pfam" id="PF02517"/>
    </source>
</evidence>
<evidence type="ECO:0000313" key="4">
    <source>
        <dbReference type="Proteomes" id="UP000321534"/>
    </source>
</evidence>
<comment type="caution">
    <text evidence="3">The sequence shown here is derived from an EMBL/GenBank/DDBJ whole genome shotgun (WGS) entry which is preliminary data.</text>
</comment>
<dbReference type="OrthoDB" id="4407663at2"/>
<evidence type="ECO:0000313" key="3">
    <source>
        <dbReference type="EMBL" id="GEO28553.1"/>
    </source>
</evidence>